<name>A0A848B8G0_9FIRM</name>
<evidence type="ECO:0000259" key="6">
    <source>
        <dbReference type="Pfam" id="PF13844"/>
    </source>
</evidence>
<comment type="pathway">
    <text evidence="1">Protein modification; protein glycosylation.</text>
</comment>
<evidence type="ECO:0000256" key="1">
    <source>
        <dbReference type="ARBA" id="ARBA00004922"/>
    </source>
</evidence>
<dbReference type="GO" id="GO:0016757">
    <property type="term" value="F:glycosyltransferase activity"/>
    <property type="evidence" value="ECO:0007669"/>
    <property type="project" value="UniProtKB-KW"/>
</dbReference>
<dbReference type="EMBL" id="JABAFA010000010">
    <property type="protein sequence ID" value="NMD98752.1"/>
    <property type="molecule type" value="Genomic_DNA"/>
</dbReference>
<dbReference type="Proteomes" id="UP000543804">
    <property type="component" value="Unassembled WGS sequence"/>
</dbReference>
<evidence type="ECO:0000256" key="2">
    <source>
        <dbReference type="ARBA" id="ARBA00022676"/>
    </source>
</evidence>
<evidence type="ECO:0000256" key="4">
    <source>
        <dbReference type="ARBA" id="ARBA00022737"/>
    </source>
</evidence>
<dbReference type="SUPFAM" id="SSF53756">
    <property type="entry name" value="UDP-Glycosyltransferase/glycogen phosphorylase"/>
    <property type="match status" value="1"/>
</dbReference>
<keyword evidence="4" id="KW-0677">Repeat</keyword>
<dbReference type="Pfam" id="PF13844">
    <property type="entry name" value="Glyco_transf_41"/>
    <property type="match status" value="2"/>
</dbReference>
<comment type="caution">
    <text evidence="7">The sequence shown here is derived from an EMBL/GenBank/DDBJ whole genome shotgun (WGS) entry which is preliminary data.</text>
</comment>
<dbReference type="RefSeq" id="WP_170077327.1">
    <property type="nucleotide sequence ID" value="NZ_JABAFA010000010.1"/>
</dbReference>
<reference evidence="7 8" key="1">
    <citation type="submission" date="2020-04" db="EMBL/GenBank/DDBJ databases">
        <authorList>
            <person name="Hitch T.C.A."/>
            <person name="Wylensek D."/>
            <person name="Clavel T."/>
        </authorList>
    </citation>
    <scope>NUCLEOTIDE SEQUENCE [LARGE SCALE GENOMIC DNA]</scope>
    <source>
        <strain evidence="7 8">PG-130-P53-12</strain>
    </source>
</reference>
<proteinExistence type="predicted"/>
<organism evidence="7 8">
    <name type="scientific">Selenomonas bovis</name>
    <dbReference type="NCBI Taxonomy" id="416586"/>
    <lineage>
        <taxon>Bacteria</taxon>
        <taxon>Bacillati</taxon>
        <taxon>Bacillota</taxon>
        <taxon>Negativicutes</taxon>
        <taxon>Selenomonadales</taxon>
        <taxon>Selenomonadaceae</taxon>
        <taxon>Selenomonas</taxon>
    </lineage>
</organism>
<evidence type="ECO:0000313" key="7">
    <source>
        <dbReference type="EMBL" id="NMD98752.1"/>
    </source>
</evidence>
<dbReference type="PANTHER" id="PTHR44835:SF1">
    <property type="entry name" value="PROTEIN O-GLCNAC TRANSFERASE"/>
    <property type="match status" value="1"/>
</dbReference>
<evidence type="ECO:0000313" key="8">
    <source>
        <dbReference type="Proteomes" id="UP000543804"/>
    </source>
</evidence>
<dbReference type="InterPro" id="IPR051939">
    <property type="entry name" value="Glycosyltr_41/O-GlcNAc_trsf"/>
</dbReference>
<keyword evidence="2" id="KW-0328">Glycosyltransferase</keyword>
<dbReference type="PANTHER" id="PTHR44835">
    <property type="entry name" value="UDP-N-ACETYLGLUCOSAMINE--PEPTIDE N-ACETYLGLUCOSAMINYLTRANSFERASE SPINDLY-RELATED"/>
    <property type="match status" value="1"/>
</dbReference>
<dbReference type="InterPro" id="IPR029489">
    <property type="entry name" value="OGT/SEC/SPY_C"/>
</dbReference>
<keyword evidence="8" id="KW-1185">Reference proteome</keyword>
<feature type="domain" description="O-GlcNAc transferase C-terminal" evidence="6">
    <location>
        <begin position="143"/>
        <end position="290"/>
    </location>
</feature>
<accession>A0A848B8G0</accession>
<dbReference type="Gene3D" id="3.40.50.11380">
    <property type="match status" value="1"/>
</dbReference>
<protein>
    <submittedName>
        <fullName evidence="7">Glycosyl transferase family 41</fullName>
    </submittedName>
</protein>
<evidence type="ECO:0000256" key="3">
    <source>
        <dbReference type="ARBA" id="ARBA00022679"/>
    </source>
</evidence>
<sequence length="519" mass="55079">MTERERAALRGIRAQLARGEAEAALAALRALRETASPEFRARELWRVHELFGAAFRLLGDAVGCAQAYYEAARADRFLRSQRAHYSSYLFALHYLPGISAAALAAQHFACGRLYEVREDEGAGARAVPPRPLSRGGGAAGTARPLRVGFLAPDFLDSAAARFYDVFFDLPRRAFTLHAYSLAAEEDALTASVRARTAVYRVLAGEGIAAADIVRADRLDVLVDLGGHTAGGVTLPLLARRLAPVQLEAVGWFDTTGVPAVDALLTDGVMDGAGAARLFTERLCRLPRAWCFTPTAAMRALAAQAREAQAARGTEDARGTQAGAAAGQAVAGGVTFAAFGNFLKISDAVLATWREILCRLPAARLVLQDTLRAPVRVRALRARLAAQGLPLARVAVRMGEDGYLAALARADVVLDTFPYPGGAMTATALALGVPVLTLAGSHHSARVGCSLLTAAGHPELIAADAAAYVRTACELARDSGRRARLRADLLRQQTEEAIAARRTDYLRHFAAALRQLAGGA</sequence>
<gene>
    <name evidence="7" type="ORF">HF878_04530</name>
</gene>
<dbReference type="Gene3D" id="3.40.50.2000">
    <property type="entry name" value="Glycogen Phosphorylase B"/>
    <property type="match status" value="1"/>
</dbReference>
<dbReference type="AlphaFoldDB" id="A0A848B8G0"/>
<keyword evidence="5" id="KW-0802">TPR repeat</keyword>
<keyword evidence="3 7" id="KW-0808">Transferase</keyword>
<feature type="domain" description="O-GlcNAc transferase C-terminal" evidence="6">
    <location>
        <begin position="299"/>
        <end position="496"/>
    </location>
</feature>
<evidence type="ECO:0000256" key="5">
    <source>
        <dbReference type="ARBA" id="ARBA00022803"/>
    </source>
</evidence>